<dbReference type="AlphaFoldDB" id="A0A1F6V7T5"/>
<sequence length="118" mass="13764">MLENLGFGGDKKRENMSYVERNRMDISEEKKVTIEELSDEDLLSHYETSQAWTRDDIERRDHPGEVRHKDVIGSELDKISTPEESQGRIEVGFTDLGKLRKEIERRGLRVPTMEEKGM</sequence>
<name>A0A1F6V7T5_9BACT</name>
<evidence type="ECO:0000313" key="1">
    <source>
        <dbReference type="EMBL" id="OGI65559.1"/>
    </source>
</evidence>
<gene>
    <name evidence="1" type="ORF">A2647_03755</name>
</gene>
<proteinExistence type="predicted"/>
<comment type="caution">
    <text evidence="1">The sequence shown here is derived from an EMBL/GenBank/DDBJ whole genome shotgun (WGS) entry which is preliminary data.</text>
</comment>
<dbReference type="Proteomes" id="UP000177370">
    <property type="component" value="Unassembled WGS sequence"/>
</dbReference>
<reference evidence="1 2" key="1">
    <citation type="journal article" date="2016" name="Nat. Commun.">
        <title>Thousands of microbial genomes shed light on interconnected biogeochemical processes in an aquifer system.</title>
        <authorList>
            <person name="Anantharaman K."/>
            <person name="Brown C.T."/>
            <person name="Hug L.A."/>
            <person name="Sharon I."/>
            <person name="Castelle C.J."/>
            <person name="Probst A.J."/>
            <person name="Thomas B.C."/>
            <person name="Singh A."/>
            <person name="Wilkins M.J."/>
            <person name="Karaoz U."/>
            <person name="Brodie E.L."/>
            <person name="Williams K.H."/>
            <person name="Hubbard S.S."/>
            <person name="Banfield J.F."/>
        </authorList>
    </citation>
    <scope>NUCLEOTIDE SEQUENCE [LARGE SCALE GENOMIC DNA]</scope>
</reference>
<organism evidence="1 2">
    <name type="scientific">Candidatus Nomurabacteria bacterium RIFCSPHIGHO2_01_FULL_40_24b</name>
    <dbReference type="NCBI Taxonomy" id="1801739"/>
    <lineage>
        <taxon>Bacteria</taxon>
        <taxon>Candidatus Nomuraibacteriota</taxon>
    </lineage>
</organism>
<dbReference type="EMBL" id="MFTP01000017">
    <property type="protein sequence ID" value="OGI65559.1"/>
    <property type="molecule type" value="Genomic_DNA"/>
</dbReference>
<protein>
    <submittedName>
        <fullName evidence="1">Uncharacterized protein</fullName>
    </submittedName>
</protein>
<accession>A0A1F6V7T5</accession>
<evidence type="ECO:0000313" key="2">
    <source>
        <dbReference type="Proteomes" id="UP000177370"/>
    </source>
</evidence>